<feature type="region of interest" description="Disordered" evidence="10">
    <location>
        <begin position="1"/>
        <end position="60"/>
    </location>
</feature>
<dbReference type="EC" id="2.7.7.-" evidence="9"/>
<keyword evidence="6 9" id="KW-0235">DNA replication</keyword>
<evidence type="ECO:0000313" key="11">
    <source>
        <dbReference type="EMBL" id="KAL3426259.1"/>
    </source>
</evidence>
<keyword evidence="3 9" id="KW-0639">Primosome</keyword>
<protein>
    <recommendedName>
        <fullName evidence="9">DNA primase</fullName>
        <ecNumber evidence="9">2.7.7.-</ecNumber>
    </recommendedName>
</protein>
<evidence type="ECO:0000256" key="5">
    <source>
        <dbReference type="ARBA" id="ARBA00022695"/>
    </source>
</evidence>
<dbReference type="EMBL" id="JBFCZG010000002">
    <property type="protein sequence ID" value="KAL3426259.1"/>
    <property type="molecule type" value="Genomic_DNA"/>
</dbReference>
<evidence type="ECO:0000256" key="6">
    <source>
        <dbReference type="ARBA" id="ARBA00022705"/>
    </source>
</evidence>
<gene>
    <name evidence="11" type="ORF">PVAG01_03050</name>
</gene>
<organism evidence="11 12">
    <name type="scientific">Phlyctema vagabunda</name>
    <dbReference type="NCBI Taxonomy" id="108571"/>
    <lineage>
        <taxon>Eukaryota</taxon>
        <taxon>Fungi</taxon>
        <taxon>Dikarya</taxon>
        <taxon>Ascomycota</taxon>
        <taxon>Pezizomycotina</taxon>
        <taxon>Leotiomycetes</taxon>
        <taxon>Helotiales</taxon>
        <taxon>Dermateaceae</taxon>
        <taxon>Phlyctema</taxon>
    </lineage>
</organism>
<keyword evidence="8" id="KW-0804">Transcription</keyword>
<evidence type="ECO:0000256" key="9">
    <source>
        <dbReference type="RuleBase" id="RU003514"/>
    </source>
</evidence>
<evidence type="ECO:0000256" key="8">
    <source>
        <dbReference type="ARBA" id="ARBA00023163"/>
    </source>
</evidence>
<dbReference type="Pfam" id="PF01896">
    <property type="entry name" value="DNA_primase_S"/>
    <property type="match status" value="1"/>
</dbReference>
<evidence type="ECO:0000256" key="7">
    <source>
        <dbReference type="ARBA" id="ARBA00022723"/>
    </source>
</evidence>
<evidence type="ECO:0000256" key="1">
    <source>
        <dbReference type="ARBA" id="ARBA00009762"/>
    </source>
</evidence>
<dbReference type="Gene3D" id="3.90.920.10">
    <property type="entry name" value="DNA primase, PRIM domain"/>
    <property type="match status" value="1"/>
</dbReference>
<evidence type="ECO:0000256" key="10">
    <source>
        <dbReference type="SAM" id="MobiDB-lite"/>
    </source>
</evidence>
<evidence type="ECO:0000256" key="3">
    <source>
        <dbReference type="ARBA" id="ARBA00022515"/>
    </source>
</evidence>
<dbReference type="CDD" id="cd04860">
    <property type="entry name" value="AE_Prim_S"/>
    <property type="match status" value="1"/>
</dbReference>
<feature type="compositionally biased region" description="Pro residues" evidence="10">
    <location>
        <begin position="1"/>
        <end position="15"/>
    </location>
</feature>
<keyword evidence="5" id="KW-0548">Nucleotidyltransferase</keyword>
<accession>A0ABR4PSE5</accession>
<keyword evidence="7" id="KW-0479">Metal-binding</keyword>
<dbReference type="PANTHER" id="PTHR10536">
    <property type="entry name" value="DNA PRIMASE SMALL SUBUNIT"/>
    <property type="match status" value="1"/>
</dbReference>
<evidence type="ECO:0000313" key="12">
    <source>
        <dbReference type="Proteomes" id="UP001629113"/>
    </source>
</evidence>
<dbReference type="Proteomes" id="UP001629113">
    <property type="component" value="Unassembled WGS sequence"/>
</dbReference>
<proteinExistence type="inferred from homology"/>
<comment type="caution">
    <text evidence="11">The sequence shown here is derived from an EMBL/GenBank/DDBJ whole genome shotgun (WGS) entry which is preliminary data.</text>
</comment>
<sequence length="518" mass="59043">MMPHSIPPEDTPTPNPDTSVEDGDAGTAHASTSQENEDEATDHDMTMAEAGVNGGDTPTPAVKQEVKLEDLFADYESDEEFPSSNIHDLKITSSPPQMASADEQGLSMGASDSDVMREFYKRLFPWRYLFQWLNHSPVPTSDFGHREFAFTLQNDAYLRYQSFPTHDLLRKDVLRLMPSRFEIGPVYSTNPRDRKTLAKSSAFRPIAKELCFDIDLTDYDDIRTCCDKANICNKCWQFITMAVKVVDVALREDFGFKHIMWVYSGRRGAHAWVCDKKARQMDDQKRRAIAGYLEVIKGGAQGGKRVNVKRPMHPHVARSLDILKSHFQSDILENQDPWETDEQFDRLLQLLPDRTLNESLRKKWSSAPGRASKSKWADIDALAKTTKGLDTKALLEAKQDIVLEYTYPRLDIEVSKKLNHLLKSPFVVHPKTGRVCVPIDPKHLEDFDPLAVPTVTELLQDIDQWTPAESDSDSKKLQDWEKTSVRPFVDYFRSFCSSLMKDENGASVKRERDEGMEF</sequence>
<keyword evidence="2 9" id="KW-0240">DNA-directed RNA polymerase</keyword>
<dbReference type="SUPFAM" id="SSF56747">
    <property type="entry name" value="Prim-pol domain"/>
    <property type="match status" value="1"/>
</dbReference>
<evidence type="ECO:0000256" key="2">
    <source>
        <dbReference type="ARBA" id="ARBA00022478"/>
    </source>
</evidence>
<comment type="similarity">
    <text evidence="1 9">Belongs to the eukaryotic-type primase small subunit family.</text>
</comment>
<reference evidence="11 12" key="1">
    <citation type="submission" date="2024-06" db="EMBL/GenBank/DDBJ databases">
        <title>Complete genome of Phlyctema vagabunda strain 19-DSS-EL-015.</title>
        <authorList>
            <person name="Fiorenzani C."/>
        </authorList>
    </citation>
    <scope>NUCLEOTIDE SEQUENCE [LARGE SCALE GENOMIC DNA]</scope>
    <source>
        <strain evidence="11 12">19-DSS-EL-015</strain>
    </source>
</reference>
<keyword evidence="12" id="KW-1185">Reference proteome</keyword>
<evidence type="ECO:0000256" key="4">
    <source>
        <dbReference type="ARBA" id="ARBA00022679"/>
    </source>
</evidence>
<keyword evidence="4 9" id="KW-0808">Transferase</keyword>
<dbReference type="InterPro" id="IPR002755">
    <property type="entry name" value="DNA_primase_S"/>
</dbReference>
<dbReference type="NCBIfam" id="TIGR00335">
    <property type="entry name" value="primase_sml"/>
    <property type="match status" value="1"/>
</dbReference>
<dbReference type="CDD" id="cd00525">
    <property type="entry name" value="AE_Prim_S_like"/>
    <property type="match status" value="1"/>
</dbReference>
<dbReference type="InterPro" id="IPR014052">
    <property type="entry name" value="DNA_primase_ssu_euk/arc"/>
</dbReference>
<name>A0ABR4PSE5_9HELO</name>